<proteinExistence type="inferred from homology"/>
<evidence type="ECO:0000256" key="8">
    <source>
        <dbReference type="ARBA" id="ARBA00030592"/>
    </source>
</evidence>
<evidence type="ECO:0000256" key="9">
    <source>
        <dbReference type="ARBA" id="ARBA00047493"/>
    </source>
</evidence>
<dbReference type="InterPro" id="IPR036615">
    <property type="entry name" value="Mur_ligase_C_dom_sf"/>
</dbReference>
<dbReference type="EMBL" id="JQCF01000004">
    <property type="protein sequence ID" value="KRO00252.1"/>
    <property type="molecule type" value="Genomic_DNA"/>
</dbReference>
<dbReference type="GO" id="GO:0008841">
    <property type="term" value="F:dihydrofolate synthase activity"/>
    <property type="evidence" value="ECO:0007669"/>
    <property type="project" value="TreeGrafter"/>
</dbReference>
<keyword evidence="13" id="KW-1185">Reference proteome</keyword>
<evidence type="ECO:0000256" key="6">
    <source>
        <dbReference type="ARBA" id="ARBA00022840"/>
    </source>
</evidence>
<sequence>MGWHSANPFSLIKNGVGKLLENYQAAVNYIHSLPKFHRTNNLDNIKEALNVLGNPQNSYETIHITGTNGKGTTTNFLANLLEGTGKRVGMFTSPFINEFNERIQINHQYISNADLLEEVNFIKDKIGDIPLAEFEFVTILGYFYFCGRVDVAVIEAGIGAAHDKTNVITPVLSIITSIDLDHEKLIGPTIQDIAKEKSGIIKSNVPIVTGLLQDSVQDIIEETAEKKNSPIFKFGREFGIKNYKNNNFRLSFIYYDDRVDIEGIDCQGFEKTTAMNASIAIRAFICYQEGHDLRVSTTAIKDNLDRNHLPARAQIVQQKPMILMDGAHNISAIHNLINSLTINYENKDIIVLYAGMKDKDRQEILEELAPKTEHIYITTLDMARSAKAEDYDLSVYDNVSFVENYHDELQKIISKMNRKQILLITGSFYLISDLEHYFS</sequence>
<dbReference type="Gene3D" id="3.90.190.20">
    <property type="entry name" value="Mur ligase, C-terminal domain"/>
    <property type="match status" value="1"/>
</dbReference>
<evidence type="ECO:0000259" key="11">
    <source>
        <dbReference type="Pfam" id="PF02875"/>
    </source>
</evidence>
<evidence type="ECO:0000256" key="1">
    <source>
        <dbReference type="ARBA" id="ARBA00008276"/>
    </source>
</evidence>
<evidence type="ECO:0000256" key="10">
    <source>
        <dbReference type="PIRNR" id="PIRNR001563"/>
    </source>
</evidence>
<keyword evidence="5 10" id="KW-0547">Nucleotide-binding</keyword>
<dbReference type="Pfam" id="PF02875">
    <property type="entry name" value="Mur_ligase_C"/>
    <property type="match status" value="1"/>
</dbReference>
<comment type="catalytic activity">
    <reaction evidence="9">
        <text>(6S)-5,6,7,8-tetrahydrofolyl-(gamma-L-Glu)(n) + L-glutamate + ATP = (6S)-5,6,7,8-tetrahydrofolyl-(gamma-L-Glu)(n+1) + ADP + phosphate + H(+)</text>
        <dbReference type="Rhea" id="RHEA:10580"/>
        <dbReference type="Rhea" id="RHEA-COMP:14738"/>
        <dbReference type="Rhea" id="RHEA-COMP:14740"/>
        <dbReference type="ChEBI" id="CHEBI:15378"/>
        <dbReference type="ChEBI" id="CHEBI:29985"/>
        <dbReference type="ChEBI" id="CHEBI:30616"/>
        <dbReference type="ChEBI" id="CHEBI:43474"/>
        <dbReference type="ChEBI" id="CHEBI:141005"/>
        <dbReference type="ChEBI" id="CHEBI:456216"/>
        <dbReference type="EC" id="6.3.2.17"/>
    </reaction>
</comment>
<dbReference type="InterPro" id="IPR018109">
    <property type="entry name" value="Folylpolyglutamate_synth_CS"/>
</dbReference>
<dbReference type="NCBIfam" id="TIGR01499">
    <property type="entry name" value="folC"/>
    <property type="match status" value="1"/>
</dbReference>
<organism evidence="12 13">
    <name type="scientific">Companilactobacillus kimchiensis</name>
    <dbReference type="NCBI Taxonomy" id="993692"/>
    <lineage>
        <taxon>Bacteria</taxon>
        <taxon>Bacillati</taxon>
        <taxon>Bacillota</taxon>
        <taxon>Bacilli</taxon>
        <taxon>Lactobacillales</taxon>
        <taxon>Lactobacillaceae</taxon>
        <taxon>Companilactobacillus</taxon>
    </lineage>
</organism>
<dbReference type="PANTHER" id="PTHR11136:SF0">
    <property type="entry name" value="DIHYDROFOLATE SYNTHETASE-RELATED"/>
    <property type="match status" value="1"/>
</dbReference>
<dbReference type="InterPro" id="IPR036565">
    <property type="entry name" value="Mur-like_cat_sf"/>
</dbReference>
<dbReference type="PANTHER" id="PTHR11136">
    <property type="entry name" value="FOLYLPOLYGLUTAMATE SYNTHASE-RELATED"/>
    <property type="match status" value="1"/>
</dbReference>
<dbReference type="SUPFAM" id="SSF53623">
    <property type="entry name" value="MurD-like peptide ligases, catalytic domain"/>
    <property type="match status" value="1"/>
</dbReference>
<accession>A0A0R2LJE7</accession>
<dbReference type="GO" id="GO:0004326">
    <property type="term" value="F:tetrahydrofolylpolyglutamate synthase activity"/>
    <property type="evidence" value="ECO:0007669"/>
    <property type="project" value="UniProtKB-EC"/>
</dbReference>
<comment type="similarity">
    <text evidence="1 10">Belongs to the folylpolyglutamate synthase family.</text>
</comment>
<dbReference type="PIRSF" id="PIRSF001563">
    <property type="entry name" value="Folylpolyglu_synth"/>
    <property type="match status" value="1"/>
</dbReference>
<evidence type="ECO:0000313" key="12">
    <source>
        <dbReference type="EMBL" id="KRO00252.1"/>
    </source>
</evidence>
<dbReference type="AlphaFoldDB" id="A0A0R2LJE7"/>
<keyword evidence="4" id="KW-0479">Metal-binding</keyword>
<keyword evidence="6 10" id="KW-0067">ATP-binding</keyword>
<keyword evidence="3 10" id="KW-0436">Ligase</keyword>
<dbReference type="STRING" id="993692.IV57_GL001906"/>
<reference evidence="12 13" key="1">
    <citation type="journal article" date="2015" name="Genome Announc.">
        <title>Expanding the biotechnology potential of lactobacilli through comparative genomics of 213 strains and associated genera.</title>
        <authorList>
            <person name="Sun Z."/>
            <person name="Harris H.M."/>
            <person name="McCann A."/>
            <person name="Guo C."/>
            <person name="Argimon S."/>
            <person name="Zhang W."/>
            <person name="Yang X."/>
            <person name="Jeffery I.B."/>
            <person name="Cooney J.C."/>
            <person name="Kagawa T.F."/>
            <person name="Liu W."/>
            <person name="Song Y."/>
            <person name="Salvetti E."/>
            <person name="Wrobel A."/>
            <person name="Rasinkangas P."/>
            <person name="Parkhill J."/>
            <person name="Rea M.C."/>
            <person name="O'Sullivan O."/>
            <person name="Ritari J."/>
            <person name="Douillard F.P."/>
            <person name="Paul Ross R."/>
            <person name="Yang R."/>
            <person name="Briner A.E."/>
            <person name="Felis G.E."/>
            <person name="de Vos W.M."/>
            <person name="Barrangou R."/>
            <person name="Klaenhammer T.R."/>
            <person name="Caufield P.W."/>
            <person name="Cui Y."/>
            <person name="Zhang H."/>
            <person name="O'Toole P.W."/>
        </authorList>
    </citation>
    <scope>NUCLEOTIDE SEQUENCE [LARGE SCALE GENOMIC DNA]</scope>
    <source>
        <strain evidence="12 13">DSM 24716</strain>
    </source>
</reference>
<dbReference type="PATRIC" id="fig|993692.3.peg.1935"/>
<evidence type="ECO:0000256" key="5">
    <source>
        <dbReference type="ARBA" id="ARBA00022741"/>
    </source>
</evidence>
<feature type="domain" description="Mur ligase C-terminal" evidence="11">
    <location>
        <begin position="312"/>
        <end position="428"/>
    </location>
</feature>
<evidence type="ECO:0000313" key="13">
    <source>
        <dbReference type="Proteomes" id="UP000051006"/>
    </source>
</evidence>
<keyword evidence="7" id="KW-0460">Magnesium</keyword>
<dbReference type="EC" id="6.3.2.17" evidence="2"/>
<dbReference type="InterPro" id="IPR001645">
    <property type="entry name" value="Folylpolyglutamate_synth"/>
</dbReference>
<dbReference type="Proteomes" id="UP000051006">
    <property type="component" value="Unassembled WGS sequence"/>
</dbReference>
<name>A0A0R2LJE7_9LACO</name>
<gene>
    <name evidence="12" type="ORF">IV57_GL001906</name>
</gene>
<protein>
    <recommendedName>
        <fullName evidence="2">tetrahydrofolate synthase</fullName>
        <ecNumber evidence="2">6.3.2.17</ecNumber>
    </recommendedName>
    <alternativeName>
        <fullName evidence="8">Tetrahydrofolylpolyglutamate synthase</fullName>
    </alternativeName>
</protein>
<dbReference type="GO" id="GO:0046872">
    <property type="term" value="F:metal ion binding"/>
    <property type="evidence" value="ECO:0007669"/>
    <property type="project" value="UniProtKB-KW"/>
</dbReference>
<dbReference type="Gene3D" id="3.40.1190.10">
    <property type="entry name" value="Mur-like, catalytic domain"/>
    <property type="match status" value="1"/>
</dbReference>
<evidence type="ECO:0000256" key="7">
    <source>
        <dbReference type="ARBA" id="ARBA00022842"/>
    </source>
</evidence>
<dbReference type="PROSITE" id="PS01011">
    <property type="entry name" value="FOLYLPOLYGLU_SYNT_1"/>
    <property type="match status" value="1"/>
</dbReference>
<dbReference type="GO" id="GO:0005737">
    <property type="term" value="C:cytoplasm"/>
    <property type="evidence" value="ECO:0007669"/>
    <property type="project" value="TreeGrafter"/>
</dbReference>
<dbReference type="SUPFAM" id="SSF53244">
    <property type="entry name" value="MurD-like peptide ligases, peptide-binding domain"/>
    <property type="match status" value="1"/>
</dbReference>
<dbReference type="InterPro" id="IPR004101">
    <property type="entry name" value="Mur_ligase_C"/>
</dbReference>
<comment type="caution">
    <text evidence="12">The sequence shown here is derived from an EMBL/GenBank/DDBJ whole genome shotgun (WGS) entry which is preliminary data.</text>
</comment>
<evidence type="ECO:0000256" key="2">
    <source>
        <dbReference type="ARBA" id="ARBA00013025"/>
    </source>
</evidence>
<evidence type="ECO:0000256" key="3">
    <source>
        <dbReference type="ARBA" id="ARBA00022598"/>
    </source>
</evidence>
<dbReference type="GO" id="GO:0005524">
    <property type="term" value="F:ATP binding"/>
    <property type="evidence" value="ECO:0007669"/>
    <property type="project" value="UniProtKB-KW"/>
</dbReference>
<evidence type="ECO:0000256" key="4">
    <source>
        <dbReference type="ARBA" id="ARBA00022723"/>
    </source>
</evidence>